<reference evidence="3" key="2">
    <citation type="submission" date="2015-01" db="EMBL/GenBank/DDBJ databases">
        <title>Evolutionary Origins and Diversification of the Mycorrhizal Mutualists.</title>
        <authorList>
            <consortium name="DOE Joint Genome Institute"/>
            <consortium name="Mycorrhizal Genomics Consortium"/>
            <person name="Kohler A."/>
            <person name="Kuo A."/>
            <person name="Nagy L.G."/>
            <person name="Floudas D."/>
            <person name="Copeland A."/>
            <person name="Barry K.W."/>
            <person name="Cichocki N."/>
            <person name="Veneault-Fourrey C."/>
            <person name="LaButti K."/>
            <person name="Lindquist E.A."/>
            <person name="Lipzen A."/>
            <person name="Lundell T."/>
            <person name="Morin E."/>
            <person name="Murat C."/>
            <person name="Riley R."/>
            <person name="Ohm R."/>
            <person name="Sun H."/>
            <person name="Tunlid A."/>
            <person name="Henrissat B."/>
            <person name="Grigoriev I.V."/>
            <person name="Hibbett D.S."/>
            <person name="Martin F."/>
        </authorList>
    </citation>
    <scope>NUCLEOTIDE SEQUENCE [LARGE SCALE GENOMIC DNA]</scope>
    <source>
        <strain evidence="3">LaAM-08-1</strain>
    </source>
</reference>
<keyword evidence="1" id="KW-1133">Transmembrane helix</keyword>
<feature type="transmembrane region" description="Helical" evidence="1">
    <location>
        <begin position="48"/>
        <end position="72"/>
    </location>
</feature>
<reference evidence="2 3" key="1">
    <citation type="submission" date="2014-04" db="EMBL/GenBank/DDBJ databases">
        <authorList>
            <consortium name="DOE Joint Genome Institute"/>
            <person name="Kuo A."/>
            <person name="Kohler A."/>
            <person name="Nagy L.G."/>
            <person name="Floudas D."/>
            <person name="Copeland A."/>
            <person name="Barry K.W."/>
            <person name="Cichocki N."/>
            <person name="Veneault-Fourrey C."/>
            <person name="LaButti K."/>
            <person name="Lindquist E.A."/>
            <person name="Lipzen A."/>
            <person name="Lundell T."/>
            <person name="Morin E."/>
            <person name="Murat C."/>
            <person name="Sun H."/>
            <person name="Tunlid A."/>
            <person name="Henrissat B."/>
            <person name="Grigoriev I.V."/>
            <person name="Hibbett D.S."/>
            <person name="Martin F."/>
            <person name="Nordberg H.P."/>
            <person name="Cantor M.N."/>
            <person name="Hua S.X."/>
        </authorList>
    </citation>
    <scope>NUCLEOTIDE SEQUENCE [LARGE SCALE GENOMIC DNA]</scope>
    <source>
        <strain evidence="2 3">LaAM-08-1</strain>
    </source>
</reference>
<keyword evidence="1" id="KW-0812">Transmembrane</keyword>
<protein>
    <submittedName>
        <fullName evidence="2">Uncharacterized protein</fullName>
    </submittedName>
</protein>
<evidence type="ECO:0000313" key="3">
    <source>
        <dbReference type="Proteomes" id="UP000054477"/>
    </source>
</evidence>
<dbReference type="AlphaFoldDB" id="A0A0C9X4L7"/>
<proteinExistence type="predicted"/>
<sequence>NFGFCTLKLNPRDIRCFKTNTNSFTMHMVKLFAHVEGLVIYFGRDKNFYVALPLLAQMTQFFCGIHSLFIGLF</sequence>
<name>A0A0C9X4L7_9AGAR</name>
<evidence type="ECO:0000256" key="1">
    <source>
        <dbReference type="SAM" id="Phobius"/>
    </source>
</evidence>
<evidence type="ECO:0000313" key="2">
    <source>
        <dbReference type="EMBL" id="KIJ91452.1"/>
    </source>
</evidence>
<feature type="non-terminal residue" evidence="2">
    <location>
        <position position="1"/>
    </location>
</feature>
<organism evidence="2 3">
    <name type="scientific">Laccaria amethystina LaAM-08-1</name>
    <dbReference type="NCBI Taxonomy" id="1095629"/>
    <lineage>
        <taxon>Eukaryota</taxon>
        <taxon>Fungi</taxon>
        <taxon>Dikarya</taxon>
        <taxon>Basidiomycota</taxon>
        <taxon>Agaricomycotina</taxon>
        <taxon>Agaricomycetes</taxon>
        <taxon>Agaricomycetidae</taxon>
        <taxon>Agaricales</taxon>
        <taxon>Agaricineae</taxon>
        <taxon>Hydnangiaceae</taxon>
        <taxon>Laccaria</taxon>
    </lineage>
</organism>
<keyword evidence="1" id="KW-0472">Membrane</keyword>
<dbReference type="EMBL" id="KN839005">
    <property type="protein sequence ID" value="KIJ91452.1"/>
    <property type="molecule type" value="Genomic_DNA"/>
</dbReference>
<dbReference type="HOGENOM" id="CLU_2711599_0_0_1"/>
<gene>
    <name evidence="2" type="ORF">K443DRAFT_114998</name>
</gene>
<dbReference type="Proteomes" id="UP000054477">
    <property type="component" value="Unassembled WGS sequence"/>
</dbReference>
<accession>A0A0C9X4L7</accession>
<keyword evidence="3" id="KW-1185">Reference proteome</keyword>